<dbReference type="STRING" id="1130080.SAMN04488113_1498"/>
<accession>A0A1H6V9M2</accession>
<sequence>MSKNWIENYQRLVRFLGQALGENHEIVLHVLEEDYSYIGEIVNSHISNRSEGGPLTNLALEKIKQEDYKVNDSILNYKVVVKDDKVIQGSTFYIKDDDDNLLGLLCINSDFSKHKNIAKDLLSLINIDIDHFLNEGEEHTGNHEVEILSADIEEIIQEVIDPVLLDPRVTLTKDTRLEIVRTLEQKGIFQLKGAIVKVANLLKVTGPSVYRYLQEINGSESN</sequence>
<evidence type="ECO:0000313" key="4">
    <source>
        <dbReference type="Proteomes" id="UP000198564"/>
    </source>
</evidence>
<dbReference type="PANTHER" id="PTHR35568:SF1">
    <property type="entry name" value="TRANSCRIPTIONAL REGULATOR DAUR"/>
    <property type="match status" value="1"/>
</dbReference>
<gene>
    <name evidence="3" type="ORF">SAMN04488113_1498</name>
</gene>
<dbReference type="InterPro" id="IPR039445">
    <property type="entry name" value="DauR-like_HTH"/>
</dbReference>
<dbReference type="InterPro" id="IPR013559">
    <property type="entry name" value="YheO"/>
</dbReference>
<dbReference type="AlphaFoldDB" id="A0A1H6V9M2"/>
<name>A0A1H6V9M2_9LACT</name>
<evidence type="ECO:0000259" key="2">
    <source>
        <dbReference type="Pfam" id="PF13309"/>
    </source>
</evidence>
<protein>
    <submittedName>
        <fullName evidence="3">Predicted transcriptional regulator YheO, contains PAS and DNA-binding HTH domains</fullName>
    </submittedName>
</protein>
<dbReference type="EMBL" id="FNYW01000049">
    <property type="protein sequence ID" value="SEJ01339.1"/>
    <property type="molecule type" value="Genomic_DNA"/>
</dbReference>
<dbReference type="Pfam" id="PF13309">
    <property type="entry name" value="HTH_22"/>
    <property type="match status" value="1"/>
</dbReference>
<dbReference type="InterPro" id="IPR039446">
    <property type="entry name" value="DauR-like"/>
</dbReference>
<dbReference type="GO" id="GO:0003677">
    <property type="term" value="F:DNA binding"/>
    <property type="evidence" value="ECO:0007669"/>
    <property type="project" value="UniProtKB-KW"/>
</dbReference>
<feature type="domain" description="Transcriptional regulator DauR-like HTH" evidence="2">
    <location>
        <begin position="156"/>
        <end position="213"/>
    </location>
</feature>
<proteinExistence type="predicted"/>
<evidence type="ECO:0000259" key="1">
    <source>
        <dbReference type="Pfam" id="PF08348"/>
    </source>
</evidence>
<dbReference type="PANTHER" id="PTHR35568">
    <property type="entry name" value="TRANSCRIPTIONAL REGULATOR DAUR"/>
    <property type="match status" value="1"/>
</dbReference>
<evidence type="ECO:0000313" key="3">
    <source>
        <dbReference type="EMBL" id="SEJ01339.1"/>
    </source>
</evidence>
<reference evidence="4" key="1">
    <citation type="submission" date="2016-10" db="EMBL/GenBank/DDBJ databases">
        <authorList>
            <person name="Varghese N."/>
            <person name="Submissions S."/>
        </authorList>
    </citation>
    <scope>NUCLEOTIDE SEQUENCE [LARGE SCALE GENOMIC DNA]</scope>
    <source>
        <strain evidence="4">DSM 25751</strain>
    </source>
</reference>
<feature type="domain" description="YheO-like" evidence="1">
    <location>
        <begin position="6"/>
        <end position="117"/>
    </location>
</feature>
<organism evidence="3 4">
    <name type="scientific">Alkalibacterium gilvum</name>
    <dbReference type="NCBI Taxonomy" id="1130080"/>
    <lineage>
        <taxon>Bacteria</taxon>
        <taxon>Bacillati</taxon>
        <taxon>Bacillota</taxon>
        <taxon>Bacilli</taxon>
        <taxon>Lactobacillales</taxon>
        <taxon>Carnobacteriaceae</taxon>
        <taxon>Alkalibacterium</taxon>
    </lineage>
</organism>
<dbReference type="OrthoDB" id="9796595at2"/>
<dbReference type="Pfam" id="PF08348">
    <property type="entry name" value="PAS_6"/>
    <property type="match status" value="1"/>
</dbReference>
<keyword evidence="3" id="KW-0238">DNA-binding</keyword>
<dbReference type="RefSeq" id="WP_091636487.1">
    <property type="nucleotide sequence ID" value="NZ_FNYW01000049.1"/>
</dbReference>
<dbReference type="Proteomes" id="UP000198564">
    <property type="component" value="Unassembled WGS sequence"/>
</dbReference>
<keyword evidence="4" id="KW-1185">Reference proteome</keyword>